<dbReference type="Gene3D" id="3.10.129.10">
    <property type="entry name" value="Hotdog Thioesterase"/>
    <property type="match status" value="1"/>
</dbReference>
<dbReference type="InterPro" id="IPR050563">
    <property type="entry name" value="4-hydroxybenzoyl-CoA_TE"/>
</dbReference>
<keyword evidence="2" id="KW-1185">Reference proteome</keyword>
<dbReference type="InterPro" id="IPR029069">
    <property type="entry name" value="HotDog_dom_sf"/>
</dbReference>
<dbReference type="SUPFAM" id="SSF54637">
    <property type="entry name" value="Thioesterase/thiol ester dehydrase-isomerase"/>
    <property type="match status" value="1"/>
</dbReference>
<name>A0A327VLJ2_9BACT</name>
<dbReference type="AlphaFoldDB" id="A0A327VLJ2"/>
<comment type="caution">
    <text evidence="1">The sequence shown here is derived from an EMBL/GenBank/DDBJ whole genome shotgun (WGS) entry which is preliminary data.</text>
</comment>
<dbReference type="RefSeq" id="WP_211324041.1">
    <property type="nucleotide sequence ID" value="NZ_QLMA01000012.1"/>
</dbReference>
<reference evidence="1 2" key="1">
    <citation type="submission" date="2018-06" db="EMBL/GenBank/DDBJ databases">
        <title>Genomic Encyclopedia of Archaeal and Bacterial Type Strains, Phase II (KMG-II): from individual species to whole genera.</title>
        <authorList>
            <person name="Goeker M."/>
        </authorList>
    </citation>
    <scope>NUCLEOTIDE SEQUENCE [LARGE SCALE GENOMIC DNA]</scope>
    <source>
        <strain evidence="1 2">DSM 29821</strain>
    </source>
</reference>
<proteinExistence type="predicted"/>
<dbReference type="PANTHER" id="PTHR31793:SF24">
    <property type="entry name" value="LONG-CHAIN ACYL-COA THIOESTERASE FADM"/>
    <property type="match status" value="1"/>
</dbReference>
<keyword evidence="1" id="KW-0378">Hydrolase</keyword>
<gene>
    <name evidence="1" type="ORF">CLV59_11271</name>
</gene>
<protein>
    <submittedName>
        <fullName evidence="1">Acyl-CoA thioester hydrolase</fullName>
    </submittedName>
</protein>
<accession>A0A327VLJ2</accession>
<dbReference type="GO" id="GO:0047617">
    <property type="term" value="F:fatty acyl-CoA hydrolase activity"/>
    <property type="evidence" value="ECO:0007669"/>
    <property type="project" value="TreeGrafter"/>
</dbReference>
<evidence type="ECO:0000313" key="1">
    <source>
        <dbReference type="EMBL" id="RAJ73730.1"/>
    </source>
</evidence>
<dbReference type="EMBL" id="QLMA01000012">
    <property type="protein sequence ID" value="RAJ73730.1"/>
    <property type="molecule type" value="Genomic_DNA"/>
</dbReference>
<dbReference type="Pfam" id="PF13279">
    <property type="entry name" value="4HBT_2"/>
    <property type="match status" value="1"/>
</dbReference>
<dbReference type="Proteomes" id="UP000249819">
    <property type="component" value="Unassembled WGS sequence"/>
</dbReference>
<dbReference type="PANTHER" id="PTHR31793">
    <property type="entry name" value="4-HYDROXYBENZOYL-COA THIOESTERASE FAMILY MEMBER"/>
    <property type="match status" value="1"/>
</dbReference>
<sequence>MDIFFEGPVIWAQLDANMHLRHSAYGDFAAQARLNMLDHVGIKARDLLSLHLGPILFREEIIYHREVGPNDHVKVSCRISKSRKDGTRWSIRHEIFRQDGVKAATVNVDGAWMDTVKRKLGALPQELQEKFTTLPYSEDYVEE</sequence>
<organism evidence="1 2">
    <name type="scientific">Chitinophaga dinghuensis</name>
    <dbReference type="NCBI Taxonomy" id="1539050"/>
    <lineage>
        <taxon>Bacteria</taxon>
        <taxon>Pseudomonadati</taxon>
        <taxon>Bacteroidota</taxon>
        <taxon>Chitinophagia</taxon>
        <taxon>Chitinophagales</taxon>
        <taxon>Chitinophagaceae</taxon>
        <taxon>Chitinophaga</taxon>
    </lineage>
</organism>
<evidence type="ECO:0000313" key="2">
    <source>
        <dbReference type="Proteomes" id="UP000249819"/>
    </source>
</evidence>
<dbReference type="CDD" id="cd00586">
    <property type="entry name" value="4HBT"/>
    <property type="match status" value="1"/>
</dbReference>